<evidence type="ECO:0000256" key="6">
    <source>
        <dbReference type="ARBA" id="ARBA00023170"/>
    </source>
</evidence>
<name>A0A6J3LFZ7_9HYME</name>
<evidence type="ECO:0000256" key="7">
    <source>
        <dbReference type="ARBA" id="ARBA00023180"/>
    </source>
</evidence>
<reference evidence="10" key="1">
    <citation type="submission" date="2025-08" db="UniProtKB">
        <authorList>
            <consortium name="RefSeq"/>
        </authorList>
    </citation>
    <scope>IDENTIFICATION</scope>
    <source>
        <tissue evidence="10">Muscle</tissue>
    </source>
</reference>
<feature type="transmembrane region" description="Helical" evidence="8">
    <location>
        <begin position="545"/>
        <end position="569"/>
    </location>
</feature>
<dbReference type="RefSeq" id="XP_033364135.1">
    <property type="nucleotide sequence ID" value="XM_033508244.1"/>
</dbReference>
<evidence type="ECO:0000256" key="4">
    <source>
        <dbReference type="ARBA" id="ARBA00022989"/>
    </source>
</evidence>
<sequence length="582" mass="67423">MMLPVYLLMLQQINYLNHLSSVEQTIVDVLRRIKFSDVQLVVQNPYGNNFGIINEIYKIVAQTIPTSYISVNDSDPLELSSSQVSQATLILYIYIAKTSPNFEQTENIIRAIVSKNRPKILLITMMEEADCNFEPLLKQTWHNHWIDIEILELSKLNRHTIATKIHRYNPFTNVYDQQPYVSGIELFPNKVDNLYGYPIRIGMLKRPGYLWYTKNSQGYPVMYRGPDVKVIKTLARIMNFTIAVYPSENVFVDIVDEKIDMIIPTLSLFADANAVKCDFTLPFSFESWCPVVPVKYKSNHIEIRGLIGIATNFCVLLIFWGLSVVLKFQSDLWQPLKIFGLLIATSISSRPKKTTERIIFFLIVLASSMYSANLFIDLTNISMKEHNVIDYNSYKELDDAGLTPVILDGLFNVTFLNEDESFSRLKRKAIQMDNAESCVNYLEQHNNITCFLETRNVNMMIYSHAREGKKVLKNCEKLCYAKPPSAYFLKKHSPYKDQFVKTIIRLDAAGIRMKWLNDYIGKFRPRKTHIMEVNSSYISPLVWNLAYITCSGFLMSLLAFFGEIIIHYLRRDKETKRFLNRS</sequence>
<accession>A0A6J3LFZ7</accession>
<dbReference type="AlphaFoldDB" id="A0A6J3LFZ7"/>
<evidence type="ECO:0000256" key="3">
    <source>
        <dbReference type="ARBA" id="ARBA00022692"/>
    </source>
</evidence>
<dbReference type="Proteomes" id="UP000504631">
    <property type="component" value="Unplaced"/>
</dbReference>
<keyword evidence="7" id="KW-0325">Glycoprotein</keyword>
<comment type="subcellular location">
    <subcellularLocation>
        <location evidence="1">Cell membrane</location>
        <topology evidence="1">Multi-pass membrane protein</topology>
    </subcellularLocation>
</comment>
<keyword evidence="5 8" id="KW-0472">Membrane</keyword>
<evidence type="ECO:0000313" key="9">
    <source>
        <dbReference type="Proteomes" id="UP000504631"/>
    </source>
</evidence>
<dbReference type="SUPFAM" id="SSF53850">
    <property type="entry name" value="Periplasmic binding protein-like II"/>
    <property type="match status" value="1"/>
</dbReference>
<dbReference type="InterPro" id="IPR052192">
    <property type="entry name" value="Insect_Ionotropic_Sensory_Rcpt"/>
</dbReference>
<evidence type="ECO:0000256" key="1">
    <source>
        <dbReference type="ARBA" id="ARBA00004651"/>
    </source>
</evidence>
<dbReference type="Gene3D" id="3.40.190.10">
    <property type="entry name" value="Periplasmic binding protein-like II"/>
    <property type="match status" value="1"/>
</dbReference>
<evidence type="ECO:0000256" key="8">
    <source>
        <dbReference type="SAM" id="Phobius"/>
    </source>
</evidence>
<proteinExistence type="predicted"/>
<dbReference type="KEGG" id="bvk:117241944"/>
<dbReference type="PANTHER" id="PTHR42643">
    <property type="entry name" value="IONOTROPIC RECEPTOR 20A-RELATED"/>
    <property type="match status" value="1"/>
</dbReference>
<keyword evidence="2" id="KW-1003">Cell membrane</keyword>
<evidence type="ECO:0000313" key="10">
    <source>
        <dbReference type="RefSeq" id="XP_033364135.1"/>
    </source>
</evidence>
<keyword evidence="9" id="KW-1185">Reference proteome</keyword>
<keyword evidence="4 8" id="KW-1133">Transmembrane helix</keyword>
<feature type="transmembrane region" description="Helical" evidence="8">
    <location>
        <begin position="305"/>
        <end position="326"/>
    </location>
</feature>
<organism evidence="9 10">
    <name type="scientific">Bombus vosnesenskii</name>
    <dbReference type="NCBI Taxonomy" id="207650"/>
    <lineage>
        <taxon>Eukaryota</taxon>
        <taxon>Metazoa</taxon>
        <taxon>Ecdysozoa</taxon>
        <taxon>Arthropoda</taxon>
        <taxon>Hexapoda</taxon>
        <taxon>Insecta</taxon>
        <taxon>Pterygota</taxon>
        <taxon>Neoptera</taxon>
        <taxon>Endopterygota</taxon>
        <taxon>Hymenoptera</taxon>
        <taxon>Apocrita</taxon>
        <taxon>Aculeata</taxon>
        <taxon>Apoidea</taxon>
        <taxon>Anthophila</taxon>
        <taxon>Apidae</taxon>
        <taxon>Bombus</taxon>
        <taxon>Pyrobombus</taxon>
    </lineage>
</organism>
<gene>
    <name evidence="10" type="primary">LOC117241944</name>
</gene>
<dbReference type="PANTHER" id="PTHR42643:SF38">
    <property type="entry name" value="IONOTROPIC RECEPTOR 100A"/>
    <property type="match status" value="1"/>
</dbReference>
<keyword evidence="3 8" id="KW-0812">Transmembrane</keyword>
<evidence type="ECO:0000256" key="5">
    <source>
        <dbReference type="ARBA" id="ARBA00023136"/>
    </source>
</evidence>
<evidence type="ECO:0000256" key="2">
    <source>
        <dbReference type="ARBA" id="ARBA00022475"/>
    </source>
</evidence>
<feature type="transmembrane region" description="Helical" evidence="8">
    <location>
        <begin position="358"/>
        <end position="376"/>
    </location>
</feature>
<dbReference type="GO" id="GO:0005886">
    <property type="term" value="C:plasma membrane"/>
    <property type="evidence" value="ECO:0007669"/>
    <property type="project" value="UniProtKB-SubCell"/>
</dbReference>
<dbReference type="GeneID" id="117241944"/>
<protein>
    <submittedName>
        <fullName evidence="10">Uncharacterized protein LOC117241944</fullName>
    </submittedName>
</protein>
<keyword evidence="6" id="KW-0675">Receptor</keyword>